<dbReference type="InterPro" id="IPR005532">
    <property type="entry name" value="SUMF_dom"/>
</dbReference>
<dbReference type="GO" id="GO:0120147">
    <property type="term" value="F:formylglycine-generating oxidase activity"/>
    <property type="evidence" value="ECO:0007669"/>
    <property type="project" value="TreeGrafter"/>
</dbReference>
<evidence type="ECO:0000313" key="3">
    <source>
        <dbReference type="Proteomes" id="UP000004318"/>
    </source>
</evidence>
<organism evidence="2 3">
    <name type="scientific">Pseudooceanicola batsensis (strain ATCC BAA-863 / DSM 15984 / KCTC 12145 / HTCC2597)</name>
    <name type="common">Oceanicola batsensis</name>
    <dbReference type="NCBI Taxonomy" id="252305"/>
    <lineage>
        <taxon>Bacteria</taxon>
        <taxon>Pseudomonadati</taxon>
        <taxon>Pseudomonadota</taxon>
        <taxon>Alphaproteobacteria</taxon>
        <taxon>Rhodobacterales</taxon>
        <taxon>Paracoccaceae</taxon>
        <taxon>Pseudooceanicola</taxon>
    </lineage>
</organism>
<dbReference type="STRING" id="252305.OB2597_17647"/>
<dbReference type="InterPro" id="IPR051043">
    <property type="entry name" value="Sulfatase_Mod_Factor_Kinase"/>
</dbReference>
<dbReference type="AlphaFoldDB" id="A3TZT3"/>
<dbReference type="SUPFAM" id="SSF56436">
    <property type="entry name" value="C-type lectin-like"/>
    <property type="match status" value="1"/>
</dbReference>
<dbReference type="InterPro" id="IPR016187">
    <property type="entry name" value="CTDL_fold"/>
</dbReference>
<accession>A3TZT3</accession>
<evidence type="ECO:0000313" key="2">
    <source>
        <dbReference type="EMBL" id="EAQ02564.1"/>
    </source>
</evidence>
<keyword evidence="3" id="KW-1185">Reference proteome</keyword>
<protein>
    <recommendedName>
        <fullName evidence="1">Sulfatase-modifying factor enzyme-like domain-containing protein</fullName>
    </recommendedName>
</protein>
<dbReference type="PANTHER" id="PTHR23150">
    <property type="entry name" value="SULFATASE MODIFYING FACTOR 1, 2"/>
    <property type="match status" value="1"/>
</dbReference>
<dbReference type="PANTHER" id="PTHR23150:SF19">
    <property type="entry name" value="FORMYLGLYCINE-GENERATING ENZYME"/>
    <property type="match status" value="1"/>
</dbReference>
<dbReference type="Gene3D" id="3.90.1580.10">
    <property type="entry name" value="paralog of FGE (formylglycine-generating enzyme)"/>
    <property type="match status" value="1"/>
</dbReference>
<gene>
    <name evidence="2" type="ORF">OB2597_17647</name>
</gene>
<evidence type="ECO:0000259" key="1">
    <source>
        <dbReference type="Pfam" id="PF03781"/>
    </source>
</evidence>
<comment type="caution">
    <text evidence="2">The sequence shown here is derived from an EMBL/GenBank/DDBJ whole genome shotgun (WGS) entry which is preliminary data.</text>
</comment>
<dbReference type="Proteomes" id="UP000004318">
    <property type="component" value="Unassembled WGS sequence"/>
</dbReference>
<name>A3TZT3_PSEBH</name>
<reference evidence="2 3" key="1">
    <citation type="journal article" date="2010" name="J. Bacteriol.">
        <title>Genome sequences of Oceanicola granulosus HTCC2516(T) and Oceanicola batsensis HTCC2597(TDelta).</title>
        <authorList>
            <person name="Thrash J.C."/>
            <person name="Cho J.C."/>
            <person name="Vergin K.L."/>
            <person name="Giovannoni S.J."/>
        </authorList>
    </citation>
    <scope>NUCLEOTIDE SEQUENCE [LARGE SCALE GENOMIC DNA]</scope>
    <source>
        <strain evidence="3">ATCC BAA-863 / DSM 15984 / KCTC 12145 / HTCC2597</strain>
    </source>
</reference>
<sequence length="295" mass="32786">MPRATKATREALRTRLLSIKGGFFDMGARQSRFAQDYDSPRRKVFVSPFRISATACSNADFAHFVEETGYRTVAEVEGWSYVFHMLLPDLAAWPISPPGLEWWRKVDLACWSAPEGPDSDLSERADHPVVHVAWYDALAYCTWAGLILPTEAQWEFAARGGLSRARFPWGNATMPGGHHAMNTWQGAFPATNSAEDGFVGTAPVTAYAPNGFGLFNTCGNVWEWASDFYAPHPARGPFPLRDPKGPADGYARIQRGGSYLCHDSYCDRYHVHSRTRNDPDSSTGNAGFRVAWAEQ</sequence>
<proteinExistence type="predicted"/>
<dbReference type="InterPro" id="IPR042095">
    <property type="entry name" value="SUMF_sf"/>
</dbReference>
<dbReference type="HOGENOM" id="CLU_012431_4_2_5"/>
<dbReference type="Pfam" id="PF03781">
    <property type="entry name" value="FGE-sulfatase"/>
    <property type="match status" value="1"/>
</dbReference>
<dbReference type="EMBL" id="AAMO01000007">
    <property type="protein sequence ID" value="EAQ02564.1"/>
    <property type="molecule type" value="Genomic_DNA"/>
</dbReference>
<feature type="domain" description="Sulfatase-modifying factor enzyme-like" evidence="1">
    <location>
        <begin position="15"/>
        <end position="292"/>
    </location>
</feature>